<gene>
    <name evidence="1" type="ORF">ACK2TP_06915</name>
</gene>
<accession>A0ABW9KJU4</accession>
<keyword evidence="1" id="KW-0378">Hydrolase</keyword>
<evidence type="ECO:0000313" key="2">
    <source>
        <dbReference type="Proteomes" id="UP001634747"/>
    </source>
</evidence>
<dbReference type="Gene3D" id="3.40.50.10320">
    <property type="entry name" value="LmbE-like"/>
    <property type="match status" value="1"/>
</dbReference>
<dbReference type="SUPFAM" id="SSF102588">
    <property type="entry name" value="LmbE-like"/>
    <property type="match status" value="1"/>
</dbReference>
<comment type="caution">
    <text evidence="1">The sequence shown here is derived from an EMBL/GenBank/DDBJ whole genome shotgun (WGS) entry which is preliminary data.</text>
</comment>
<evidence type="ECO:0000313" key="1">
    <source>
        <dbReference type="EMBL" id="MFN2975488.1"/>
    </source>
</evidence>
<dbReference type="EC" id="3.5.1.-" evidence="1"/>
<name>A0ABW9KJU4_9BACT</name>
<dbReference type="EMBL" id="JBJYXY010000001">
    <property type="protein sequence ID" value="MFN2975488.1"/>
    <property type="molecule type" value="Genomic_DNA"/>
</dbReference>
<dbReference type="Proteomes" id="UP001634747">
    <property type="component" value="Unassembled WGS sequence"/>
</dbReference>
<proteinExistence type="predicted"/>
<dbReference type="InterPro" id="IPR024078">
    <property type="entry name" value="LmbE-like_dom_sf"/>
</dbReference>
<sequence length="242" mass="27061">MPGRLMCVVAHPDDECFGFGGALALAADAGWSTSVICLTDGQAATNRGTSTDSADLGRMRREELAASCRILGVSEHELLDYHDGRLEFASLHEVGSRLVERMRSWKPDVVLTFALDGGLNVHPDHAAVSAFTSAAFRWSARSKRYPELGLPPWTPQRLYHLSTDFCLADREPLLPSPWTVKLDITSVKQRKEEAFLAHTSQVAVYDKVKPYWDRYGDFEYYTQMAAASPEQMQQTTSIFEEQ</sequence>
<dbReference type="PANTHER" id="PTHR12993">
    <property type="entry name" value="N-ACETYLGLUCOSAMINYL-PHOSPHATIDYLINOSITOL DE-N-ACETYLASE-RELATED"/>
    <property type="match status" value="1"/>
</dbReference>
<dbReference type="RefSeq" id="WP_263412988.1">
    <property type="nucleotide sequence ID" value="NZ_BAABBH010000001.1"/>
</dbReference>
<organism evidence="1 2">
    <name type="scientific">Terriglobus aquaticus</name>
    <dbReference type="NCBI Taxonomy" id="940139"/>
    <lineage>
        <taxon>Bacteria</taxon>
        <taxon>Pseudomonadati</taxon>
        <taxon>Acidobacteriota</taxon>
        <taxon>Terriglobia</taxon>
        <taxon>Terriglobales</taxon>
        <taxon>Acidobacteriaceae</taxon>
        <taxon>Terriglobus</taxon>
    </lineage>
</organism>
<dbReference type="PANTHER" id="PTHR12993:SF11">
    <property type="entry name" value="N-ACETYLGLUCOSAMINYL-PHOSPHATIDYLINOSITOL DE-N-ACETYLASE"/>
    <property type="match status" value="1"/>
</dbReference>
<dbReference type="GO" id="GO:0016787">
    <property type="term" value="F:hydrolase activity"/>
    <property type="evidence" value="ECO:0007669"/>
    <property type="project" value="UniProtKB-KW"/>
</dbReference>
<dbReference type="InterPro" id="IPR003737">
    <property type="entry name" value="GlcNAc_PI_deacetylase-related"/>
</dbReference>
<keyword evidence="2" id="KW-1185">Reference proteome</keyword>
<reference evidence="1 2" key="1">
    <citation type="submission" date="2024-12" db="EMBL/GenBank/DDBJ databases">
        <authorList>
            <person name="Lee Y."/>
        </authorList>
    </citation>
    <scope>NUCLEOTIDE SEQUENCE [LARGE SCALE GENOMIC DNA]</scope>
    <source>
        <strain evidence="1 2">03SUJ4</strain>
    </source>
</reference>
<protein>
    <submittedName>
        <fullName evidence="1">PIG-L deacetylase family protein</fullName>
        <ecNumber evidence="1">3.5.1.-</ecNumber>
    </submittedName>
</protein>
<dbReference type="Pfam" id="PF02585">
    <property type="entry name" value="PIG-L"/>
    <property type="match status" value="1"/>
</dbReference>